<name>A0A367FT95_9ACTN</name>
<keyword evidence="1" id="KW-0812">Transmembrane</keyword>
<feature type="transmembrane region" description="Helical" evidence="1">
    <location>
        <begin position="166"/>
        <end position="185"/>
    </location>
</feature>
<dbReference type="Proteomes" id="UP000253094">
    <property type="component" value="Unassembled WGS sequence"/>
</dbReference>
<feature type="transmembrane region" description="Helical" evidence="1">
    <location>
        <begin position="134"/>
        <end position="160"/>
    </location>
</feature>
<organism evidence="2 3">
    <name type="scientific">Sphaerisporangium album</name>
    <dbReference type="NCBI Taxonomy" id="509200"/>
    <lineage>
        <taxon>Bacteria</taxon>
        <taxon>Bacillati</taxon>
        <taxon>Actinomycetota</taxon>
        <taxon>Actinomycetes</taxon>
        <taxon>Streptosporangiales</taxon>
        <taxon>Streptosporangiaceae</taxon>
        <taxon>Sphaerisporangium</taxon>
    </lineage>
</organism>
<accession>A0A367FT95</accession>
<evidence type="ECO:0000256" key="1">
    <source>
        <dbReference type="SAM" id="Phobius"/>
    </source>
</evidence>
<dbReference type="AlphaFoldDB" id="A0A367FT95"/>
<keyword evidence="1" id="KW-1133">Transmembrane helix</keyword>
<feature type="transmembrane region" description="Helical" evidence="1">
    <location>
        <begin position="75"/>
        <end position="93"/>
    </location>
</feature>
<feature type="transmembrane region" description="Helical" evidence="1">
    <location>
        <begin position="234"/>
        <end position="254"/>
    </location>
</feature>
<sequence length="272" mass="28718">MRKGGHPVQGTTLGLVGSTFLASFVEFVEALTIVLAMGFTRSWRSALAGTAAALVALAAFTMAAGYALSTWLPQAALQLTVGTLLLIFGLQWLRKATLRSSGLKAMHDETEEYAGQTAAAKAAHSRRRFGIDSFAFVVSFKGVFLEGVEVVFIVITFGLSAGDVPAAVWGAVAAGAIVLLLGAALHRPLSMIPENTLKYGVGLLLASFGTYWAVEGLGVFGIGHESLEWPGGDLAILVLLAGWLLLSRVLVIVLPRLKRPTPVRALGEEMAR</sequence>
<feature type="transmembrane region" description="Helical" evidence="1">
    <location>
        <begin position="197"/>
        <end position="214"/>
    </location>
</feature>
<keyword evidence="1" id="KW-0472">Membrane</keyword>
<dbReference type="EMBL" id="QOIL01000001">
    <property type="protein sequence ID" value="RCG33012.1"/>
    <property type="molecule type" value="Genomic_DNA"/>
</dbReference>
<evidence type="ECO:0000313" key="2">
    <source>
        <dbReference type="EMBL" id="RCG33012.1"/>
    </source>
</evidence>
<reference evidence="2 3" key="1">
    <citation type="submission" date="2018-06" db="EMBL/GenBank/DDBJ databases">
        <title>Sphaerisporangium craniellae sp. nov., isolated from a marine sponge in the South China Sea.</title>
        <authorList>
            <person name="Li L."/>
        </authorList>
    </citation>
    <scope>NUCLEOTIDE SEQUENCE [LARGE SCALE GENOMIC DNA]</scope>
    <source>
        <strain evidence="2 3">CCTCC AA 208026</strain>
    </source>
</reference>
<keyword evidence="3" id="KW-1185">Reference proteome</keyword>
<comment type="caution">
    <text evidence="2">The sequence shown here is derived from an EMBL/GenBank/DDBJ whole genome shotgun (WGS) entry which is preliminary data.</text>
</comment>
<evidence type="ECO:0008006" key="4">
    <source>
        <dbReference type="Google" id="ProtNLM"/>
    </source>
</evidence>
<feature type="transmembrane region" description="Helical" evidence="1">
    <location>
        <begin position="46"/>
        <end position="69"/>
    </location>
</feature>
<evidence type="ECO:0000313" key="3">
    <source>
        <dbReference type="Proteomes" id="UP000253094"/>
    </source>
</evidence>
<gene>
    <name evidence="2" type="ORF">DQ384_00740</name>
</gene>
<feature type="transmembrane region" description="Helical" evidence="1">
    <location>
        <begin position="20"/>
        <end position="39"/>
    </location>
</feature>
<protein>
    <recommendedName>
        <fullName evidence="4">GDT1 family protein</fullName>
    </recommendedName>
</protein>
<proteinExistence type="predicted"/>
<dbReference type="OrthoDB" id="571245at2"/>